<proteinExistence type="predicted"/>
<dbReference type="Gene3D" id="2.40.30.170">
    <property type="match status" value="1"/>
</dbReference>
<evidence type="ECO:0000259" key="2">
    <source>
        <dbReference type="Pfam" id="PF25917"/>
    </source>
</evidence>
<dbReference type="PANTHER" id="PTHR30367">
    <property type="entry name" value="P-HYDROXYBENZOIC ACID EFFLUX PUMP SUBUNIT AAEA-RELATED"/>
    <property type="match status" value="1"/>
</dbReference>
<dbReference type="Gene3D" id="2.40.50.100">
    <property type="match status" value="1"/>
</dbReference>
<evidence type="ECO:0000313" key="3">
    <source>
        <dbReference type="EMBL" id="ADB15737.1"/>
    </source>
</evidence>
<feature type="compositionally biased region" description="Low complexity" evidence="1">
    <location>
        <begin position="511"/>
        <end position="534"/>
    </location>
</feature>
<dbReference type="HOGENOM" id="CLU_018816_18_1_0"/>
<name>D2R8C0_PIRSD</name>
<dbReference type="SUPFAM" id="SSF111369">
    <property type="entry name" value="HlyD-like secretion proteins"/>
    <property type="match status" value="1"/>
</dbReference>
<dbReference type="Pfam" id="PF25917">
    <property type="entry name" value="BSH_RND"/>
    <property type="match status" value="1"/>
</dbReference>
<feature type="domain" description="Multidrug resistance protein MdtA-like barrel-sandwich hybrid" evidence="2">
    <location>
        <begin position="117"/>
        <end position="296"/>
    </location>
</feature>
<reference evidence="3 4" key="1">
    <citation type="journal article" date="2009" name="Stand. Genomic Sci.">
        <title>Complete genome sequence of Pirellula staleyi type strain (ATCC 27377).</title>
        <authorList>
            <person name="Clum A."/>
            <person name="Tindall B.J."/>
            <person name="Sikorski J."/>
            <person name="Ivanova N."/>
            <person name="Mavrommatis K."/>
            <person name="Lucas S."/>
            <person name="Glavina del Rio T."/>
            <person name="Nolan M."/>
            <person name="Chen F."/>
            <person name="Tice H."/>
            <person name="Pitluck S."/>
            <person name="Cheng J.F."/>
            <person name="Chertkov O."/>
            <person name="Brettin T."/>
            <person name="Han C."/>
            <person name="Detter J.C."/>
            <person name="Kuske C."/>
            <person name="Bruce D."/>
            <person name="Goodwin L."/>
            <person name="Ovchinikova G."/>
            <person name="Pati A."/>
            <person name="Mikhailova N."/>
            <person name="Chen A."/>
            <person name="Palaniappan K."/>
            <person name="Land M."/>
            <person name="Hauser L."/>
            <person name="Chang Y.J."/>
            <person name="Jeffries C.D."/>
            <person name="Chain P."/>
            <person name="Rohde M."/>
            <person name="Goker M."/>
            <person name="Bristow J."/>
            <person name="Eisen J.A."/>
            <person name="Markowitz V."/>
            <person name="Hugenholtz P."/>
            <person name="Kyrpides N.C."/>
            <person name="Klenk H.P."/>
            <person name="Lapidus A."/>
        </authorList>
    </citation>
    <scope>NUCLEOTIDE SEQUENCE [LARGE SCALE GENOMIC DNA]</scope>
    <source>
        <strain evidence="4">ATCC 27377 / DSM 6068 / ICPB 4128</strain>
    </source>
</reference>
<dbReference type="EMBL" id="CP001848">
    <property type="protein sequence ID" value="ADB15737.1"/>
    <property type="molecule type" value="Genomic_DNA"/>
</dbReference>
<feature type="region of interest" description="Disordered" evidence="1">
    <location>
        <begin position="508"/>
        <end position="534"/>
    </location>
</feature>
<dbReference type="InterPro" id="IPR050393">
    <property type="entry name" value="MFP_Efflux_Pump"/>
</dbReference>
<dbReference type="Proteomes" id="UP000001887">
    <property type="component" value="Chromosome"/>
</dbReference>
<dbReference type="Gene3D" id="1.10.287.470">
    <property type="entry name" value="Helix hairpin bin"/>
    <property type="match status" value="1"/>
</dbReference>
<dbReference type="AlphaFoldDB" id="D2R8C0"/>
<feature type="region of interest" description="Disordered" evidence="1">
    <location>
        <begin position="1"/>
        <end position="47"/>
    </location>
</feature>
<sequence>MTTPSEEQLVPRPNTPSQRPPDRPTTVAPIVQSDGSRALGAGHHAPPEPKFPSPVSFIIPAAIIAAGYFGMLALGTPEQAQVPPKEIGPRLVETVQVEPYRDNLVIEADGLASPFREIEMAAEVAGRVVYKSPDCRAGNYVKKGTELLKIDPADYELAARQLQNQLHQADVSLQEIDVELESNVRLAVIAEEDHKLALAEVERFTKLTSVVTPSDVDKAKKAELVARNTKATLENQKLLLTAKRSGLEAARELVVSQLEKAKLDLTRTIITAPVDGVIVKEMAEQDGFVQRGSQVLVVEDTNAVEVKCSLEMEQLHWIKQHAVQPVSTEAPHQSSAYAFPQMPVRVEYRVSGRRDETYVWDGTLQRFDGIGVDEKTRTIPCRVVVSNPCNGYCERPAELVSASGDPVSNPQRTTSVMPLVRGMFVTVKIVIPTTRTLLELPERGLRPGDVVWLARDGKLIVAGPVDVFRGSSAGSAQPSKVCWLIEEGMGGIRSGDQVIVSTLTAVKTGDPVTTSSPSPAAPITPTARTGEVAP</sequence>
<gene>
    <name evidence="3" type="ordered locus">Psta_1054</name>
</gene>
<evidence type="ECO:0000313" key="4">
    <source>
        <dbReference type="Proteomes" id="UP000001887"/>
    </source>
</evidence>
<dbReference type="KEGG" id="psl:Psta_1054"/>
<dbReference type="STRING" id="530564.Psta_1054"/>
<keyword evidence="4" id="KW-1185">Reference proteome</keyword>
<dbReference type="InterPro" id="IPR058625">
    <property type="entry name" value="MdtA-like_BSH"/>
</dbReference>
<protein>
    <submittedName>
        <fullName evidence="3">Secretion protein HlyD family protein</fullName>
    </submittedName>
</protein>
<dbReference type="OrthoDB" id="233363at2"/>
<dbReference type="eggNOG" id="COG1566">
    <property type="taxonomic scope" value="Bacteria"/>
</dbReference>
<dbReference type="PANTHER" id="PTHR30367:SF1">
    <property type="entry name" value="MULTIDRUG RESISTANCE PROTEIN MDTN"/>
    <property type="match status" value="1"/>
</dbReference>
<accession>D2R8C0</accession>
<organism evidence="3 4">
    <name type="scientific">Pirellula staleyi (strain ATCC 27377 / DSM 6068 / ICPB 4128)</name>
    <name type="common">Pirella staleyi</name>
    <dbReference type="NCBI Taxonomy" id="530564"/>
    <lineage>
        <taxon>Bacteria</taxon>
        <taxon>Pseudomonadati</taxon>
        <taxon>Planctomycetota</taxon>
        <taxon>Planctomycetia</taxon>
        <taxon>Pirellulales</taxon>
        <taxon>Pirellulaceae</taxon>
        <taxon>Pirellula</taxon>
    </lineage>
</organism>
<evidence type="ECO:0000256" key="1">
    <source>
        <dbReference type="SAM" id="MobiDB-lite"/>
    </source>
</evidence>